<keyword evidence="2" id="KW-1185">Reference proteome</keyword>
<protein>
    <submittedName>
        <fullName evidence="1">Uncharacterized protein</fullName>
    </submittedName>
</protein>
<comment type="caution">
    <text evidence="1">The sequence shown here is derived from an EMBL/GenBank/DDBJ whole genome shotgun (WGS) entry which is preliminary data.</text>
</comment>
<reference evidence="1 2" key="1">
    <citation type="submission" date="2023-02" db="EMBL/GenBank/DDBJ databases">
        <title>LHISI_Scaffold_Assembly.</title>
        <authorList>
            <person name="Stuart O.P."/>
            <person name="Cleave R."/>
            <person name="Magrath M.J.L."/>
            <person name="Mikheyev A.S."/>
        </authorList>
    </citation>
    <scope>NUCLEOTIDE SEQUENCE [LARGE SCALE GENOMIC DNA]</scope>
    <source>
        <strain evidence="1">Daus_M_001</strain>
        <tissue evidence="1">Leg muscle</tissue>
    </source>
</reference>
<sequence>MTASGKTIAQKYAKSPCKGICIFKCNSSFYNEERNPAIERSQNIAYYLIKNGNNVRVYRKVFIATLDISNALLRNAFKKNTSKRFLDGEMRGKHG</sequence>
<evidence type="ECO:0000313" key="1">
    <source>
        <dbReference type="EMBL" id="KAJ8885227.1"/>
    </source>
</evidence>
<gene>
    <name evidence="1" type="ORF">PR048_011423</name>
</gene>
<accession>A0ABQ9HLK7</accession>
<proteinExistence type="predicted"/>
<organism evidence="1 2">
    <name type="scientific">Dryococelus australis</name>
    <dbReference type="NCBI Taxonomy" id="614101"/>
    <lineage>
        <taxon>Eukaryota</taxon>
        <taxon>Metazoa</taxon>
        <taxon>Ecdysozoa</taxon>
        <taxon>Arthropoda</taxon>
        <taxon>Hexapoda</taxon>
        <taxon>Insecta</taxon>
        <taxon>Pterygota</taxon>
        <taxon>Neoptera</taxon>
        <taxon>Polyneoptera</taxon>
        <taxon>Phasmatodea</taxon>
        <taxon>Verophasmatodea</taxon>
        <taxon>Anareolatae</taxon>
        <taxon>Phasmatidae</taxon>
        <taxon>Eurycanthinae</taxon>
        <taxon>Dryococelus</taxon>
    </lineage>
</organism>
<dbReference type="EMBL" id="JARBHB010000004">
    <property type="protein sequence ID" value="KAJ8885227.1"/>
    <property type="molecule type" value="Genomic_DNA"/>
</dbReference>
<dbReference type="Proteomes" id="UP001159363">
    <property type="component" value="Chromosome X"/>
</dbReference>
<name>A0ABQ9HLK7_9NEOP</name>
<evidence type="ECO:0000313" key="2">
    <source>
        <dbReference type="Proteomes" id="UP001159363"/>
    </source>
</evidence>